<evidence type="ECO:0000313" key="3">
    <source>
        <dbReference type="Proteomes" id="UP000016626"/>
    </source>
</evidence>
<dbReference type="HOGENOM" id="CLU_013985_23_1_0"/>
<accession>U2PY63</accession>
<protein>
    <submittedName>
        <fullName evidence="2">Acetyltransferase, GNAT family</fullName>
    </submittedName>
</protein>
<organism evidence="2 3">
    <name type="scientific">Leptotrichia wadei (strain F0279)</name>
    <dbReference type="NCBI Taxonomy" id="888055"/>
    <lineage>
        <taxon>Bacteria</taxon>
        <taxon>Fusobacteriati</taxon>
        <taxon>Fusobacteriota</taxon>
        <taxon>Fusobacteriia</taxon>
        <taxon>Fusobacteriales</taxon>
        <taxon>Leptotrichiaceae</taxon>
        <taxon>Leptotrichia</taxon>
    </lineage>
</organism>
<dbReference type="Pfam" id="PF13508">
    <property type="entry name" value="Acetyltransf_7"/>
    <property type="match status" value="1"/>
</dbReference>
<name>U2PY63_LEPWF</name>
<dbReference type="PANTHER" id="PTHR43617">
    <property type="entry name" value="L-AMINO ACID N-ACETYLTRANSFERASE"/>
    <property type="match status" value="1"/>
</dbReference>
<dbReference type="Gene3D" id="3.40.630.30">
    <property type="match status" value="1"/>
</dbReference>
<reference evidence="2 3" key="1">
    <citation type="submission" date="2013-06" db="EMBL/GenBank/DDBJ databases">
        <authorList>
            <person name="Weinstock G."/>
            <person name="Sodergren E."/>
            <person name="Lobos E.A."/>
            <person name="Fulton L."/>
            <person name="Fulton R."/>
            <person name="Courtney L."/>
            <person name="Fronick C."/>
            <person name="O'Laughlin M."/>
            <person name="Godfrey J."/>
            <person name="Wilson R.M."/>
            <person name="Miner T."/>
            <person name="Farmer C."/>
            <person name="Delehaunty K."/>
            <person name="Cordes M."/>
            <person name="Minx P."/>
            <person name="Tomlinson C."/>
            <person name="Chen J."/>
            <person name="Wollam A."/>
            <person name="Pepin K.H."/>
            <person name="Bhonagiri V."/>
            <person name="Zhang X."/>
            <person name="Warren W."/>
            <person name="Mitreva M."/>
            <person name="Mardis E.R."/>
            <person name="Wilson R.K."/>
        </authorList>
    </citation>
    <scope>NUCLEOTIDE SEQUENCE [LARGE SCALE GENOMIC DNA]</scope>
    <source>
        <strain evidence="2 3">F0279</strain>
    </source>
</reference>
<dbReference type="SUPFAM" id="SSF55729">
    <property type="entry name" value="Acyl-CoA N-acyltransferases (Nat)"/>
    <property type="match status" value="1"/>
</dbReference>
<keyword evidence="2" id="KW-0808">Transferase</keyword>
<gene>
    <name evidence="2" type="ORF">HMPREF9015_01716</name>
</gene>
<sequence>MENKMGNIADELVKIHNENFKNKVEDKYFSEMILGEQYEIYCLFNFLGENIFVKKFENESGKENKNLGENQKGEINFDKNRENEKNVLGYIVFYGTIESTDIFEVAIKKEYQGRGFGKKLLIESMKNLIEDKKNIEIKNIYFFKNKFLLEVNEKNKKALKLYKKIGFEEISIRKNYYGKDENAVIMIKYY</sequence>
<dbReference type="EMBL" id="AWVM01000090">
    <property type="protein sequence ID" value="ERK48684.1"/>
    <property type="molecule type" value="Genomic_DNA"/>
</dbReference>
<proteinExistence type="predicted"/>
<dbReference type="InterPro" id="IPR016181">
    <property type="entry name" value="Acyl_CoA_acyltransferase"/>
</dbReference>
<dbReference type="AlphaFoldDB" id="U2PY63"/>
<dbReference type="eggNOG" id="COG0456">
    <property type="taxonomic scope" value="Bacteria"/>
</dbReference>
<dbReference type="InterPro" id="IPR000182">
    <property type="entry name" value="GNAT_dom"/>
</dbReference>
<dbReference type="PATRIC" id="fig|888055.3.peg.1645"/>
<comment type="caution">
    <text evidence="2">The sequence shown here is derived from an EMBL/GenBank/DDBJ whole genome shotgun (WGS) entry which is preliminary data.</text>
</comment>
<feature type="domain" description="N-acetyltransferase" evidence="1">
    <location>
        <begin position="82"/>
        <end position="190"/>
    </location>
</feature>
<dbReference type="Proteomes" id="UP000016626">
    <property type="component" value="Unassembled WGS sequence"/>
</dbReference>
<dbReference type="CDD" id="cd04301">
    <property type="entry name" value="NAT_SF"/>
    <property type="match status" value="1"/>
</dbReference>
<dbReference type="PANTHER" id="PTHR43617:SF34">
    <property type="entry name" value="PUTATIVE-RELATED"/>
    <property type="match status" value="1"/>
</dbReference>
<dbReference type="PROSITE" id="PS51186">
    <property type="entry name" value="GNAT"/>
    <property type="match status" value="1"/>
</dbReference>
<evidence type="ECO:0000313" key="2">
    <source>
        <dbReference type="EMBL" id="ERK48684.1"/>
    </source>
</evidence>
<evidence type="ECO:0000259" key="1">
    <source>
        <dbReference type="PROSITE" id="PS51186"/>
    </source>
</evidence>
<dbReference type="GO" id="GO:0016747">
    <property type="term" value="F:acyltransferase activity, transferring groups other than amino-acyl groups"/>
    <property type="evidence" value="ECO:0007669"/>
    <property type="project" value="InterPro"/>
</dbReference>
<dbReference type="InterPro" id="IPR050276">
    <property type="entry name" value="MshD_Acetyltransferase"/>
</dbReference>